<feature type="domain" description="Aminoglycoside phosphotransferase" evidence="1">
    <location>
        <begin position="246"/>
        <end position="330"/>
    </location>
</feature>
<dbReference type="Gene3D" id="3.90.1200.10">
    <property type="match status" value="1"/>
</dbReference>
<dbReference type="EMBL" id="SRJD01000003">
    <property type="protein sequence ID" value="TGA99428.1"/>
    <property type="molecule type" value="Genomic_DNA"/>
</dbReference>
<protein>
    <recommendedName>
        <fullName evidence="1">Aminoglycoside phosphotransferase domain-containing protein</fullName>
    </recommendedName>
</protein>
<gene>
    <name evidence="2" type="ORF">E4665_03620</name>
</gene>
<dbReference type="InterPro" id="IPR011009">
    <property type="entry name" value="Kinase-like_dom_sf"/>
</dbReference>
<dbReference type="Proteomes" id="UP000298347">
    <property type="component" value="Unassembled WGS sequence"/>
</dbReference>
<dbReference type="SUPFAM" id="SSF56112">
    <property type="entry name" value="Protein kinase-like (PK-like)"/>
    <property type="match status" value="1"/>
</dbReference>
<dbReference type="OrthoDB" id="115252at2"/>
<evidence type="ECO:0000313" key="2">
    <source>
        <dbReference type="EMBL" id="TGA99428.1"/>
    </source>
</evidence>
<keyword evidence="3" id="KW-1185">Reference proteome</keyword>
<evidence type="ECO:0000259" key="1">
    <source>
        <dbReference type="Pfam" id="PF01636"/>
    </source>
</evidence>
<name>A0A4Z0GS27_9BACL</name>
<accession>A0A4Z0GS27</accession>
<comment type="caution">
    <text evidence="2">The sequence shown here is derived from an EMBL/GenBank/DDBJ whole genome shotgun (WGS) entry which is preliminary data.</text>
</comment>
<dbReference type="InterPro" id="IPR002575">
    <property type="entry name" value="Aminoglycoside_PTrfase"/>
</dbReference>
<dbReference type="Pfam" id="PF01636">
    <property type="entry name" value="APH"/>
    <property type="match status" value="1"/>
</dbReference>
<dbReference type="AlphaFoldDB" id="A0A4Z0GS27"/>
<reference evidence="2 3" key="1">
    <citation type="journal article" date="2015" name="Int. J. Syst. Evol. Microbiol.">
        <title>Sporolactobacillus shoreae sp. nov. and Sporolactobacillus spathodeae sp. nov., two spore-forming lactic acid bacteria isolated from tree barks in Thailand.</title>
        <authorList>
            <person name="Thamacharoensuk T."/>
            <person name="Kitahara M."/>
            <person name="Ohkuma M."/>
            <person name="Thongchul N."/>
            <person name="Tanasupawat S."/>
        </authorList>
    </citation>
    <scope>NUCLEOTIDE SEQUENCE [LARGE SCALE GENOMIC DNA]</scope>
    <source>
        <strain evidence="2 3">BK92</strain>
    </source>
</reference>
<organism evidence="2 3">
    <name type="scientific">Sporolactobacillus shoreae</name>
    <dbReference type="NCBI Taxonomy" id="1465501"/>
    <lineage>
        <taxon>Bacteria</taxon>
        <taxon>Bacillati</taxon>
        <taxon>Bacillota</taxon>
        <taxon>Bacilli</taxon>
        <taxon>Bacillales</taxon>
        <taxon>Sporolactobacillaceae</taxon>
        <taxon>Sporolactobacillus</taxon>
    </lineage>
</organism>
<evidence type="ECO:0000313" key="3">
    <source>
        <dbReference type="Proteomes" id="UP000298347"/>
    </source>
</evidence>
<sequence length="410" mass="47117">MPLKQGKLRKMIACFSTDSEEVWFIADRLSNAGLMDWRATDTVLHVDKIGSYRNKSVFLKKYRSSSIYHHSQKFSHALPWVKIILHMDSCDSVLFIRLRISYITNFKERKLPMSNDYIPQLLNTVESMGLKHVNPNVLSDTGNLIVHLSPYPVVARIIKLSSEDDSDFWKNVLIRELHVAEHLKKSGIPIVSYCTEINPGPYMIDGTWMTLDYTSILPDKIGELKAVDMLNEMAIAMRKFVEPLPRLGAWRNVRQAVEHLQSIKNKDDRVSRLLEEFTKVDLEIHQCKSLLPSHGDAHPKNLVSTPSGWRWIDFEDASLMPKFWDVASFIGNKILLHDIEEPMTHFILNQNDVLNDKAVFQFALKARVVMSTIMNLSLAMSGDGDSTFSISQLDHLDHFFTIMEDELLFK</sequence>
<proteinExistence type="predicted"/>